<comment type="caution">
    <text evidence="7">The sequence shown here is derived from an EMBL/GenBank/DDBJ whole genome shotgun (WGS) entry which is preliminary data.</text>
</comment>
<dbReference type="InterPro" id="IPR015424">
    <property type="entry name" value="PyrdxlP-dep_Trfase"/>
</dbReference>
<protein>
    <recommendedName>
        <fullName evidence="6">Aminotransferase class I/classII large domain-containing protein</fullName>
    </recommendedName>
</protein>
<evidence type="ECO:0000313" key="7">
    <source>
        <dbReference type="EMBL" id="KAJ8907228.1"/>
    </source>
</evidence>
<dbReference type="InterPro" id="IPR015421">
    <property type="entry name" value="PyrdxlP-dep_Trfase_major"/>
</dbReference>
<evidence type="ECO:0000256" key="1">
    <source>
        <dbReference type="ARBA" id="ARBA00001933"/>
    </source>
</evidence>
<evidence type="ECO:0000256" key="4">
    <source>
        <dbReference type="ARBA" id="ARBA00022679"/>
    </source>
</evidence>
<comment type="cofactor">
    <cofactor evidence="1">
        <name>pyridoxal 5'-phosphate</name>
        <dbReference type="ChEBI" id="CHEBI:597326"/>
    </cofactor>
</comment>
<reference evidence="7 8" key="1">
    <citation type="journal article" date="2023" name="Nat. Commun.">
        <title>Origin of minicircular mitochondrial genomes in red algae.</title>
        <authorList>
            <person name="Lee Y."/>
            <person name="Cho C.H."/>
            <person name="Lee Y.M."/>
            <person name="Park S.I."/>
            <person name="Yang J.H."/>
            <person name="West J.A."/>
            <person name="Bhattacharya D."/>
            <person name="Yoon H.S."/>
        </authorList>
    </citation>
    <scope>NUCLEOTIDE SEQUENCE [LARGE SCALE GENOMIC DNA]</scope>
    <source>
        <strain evidence="7 8">CCMP1338</strain>
        <tissue evidence="7">Whole cell</tissue>
    </source>
</reference>
<comment type="similarity">
    <text evidence="2">Belongs to the class-I pyridoxal-phosphate-dependent aminotransferase family.</text>
</comment>
<sequence length="414" mass="45002">METMGFCHGLNVLIRRIARPRSVRCYSTTADRVAELESEGAYAVMAAASKVEQETGKKVARLEIGQPTFPTPQHIVQAGVRAIESGQTKYSSPSGVQSLKEAVAEHTTKTRGIKTLPEEVVIGPGAKPGLFLTTLALVNAGDEVMYPDPGFPTYKAMTLTAGAIPVPVPLTRDGRTFEMATFEKLISPKTKLVVLNSPGNPTGGVMPQNDLERIAELAKEYDFWVITDEIYSRLLYDIPCAPSIYSIPGMKERTILVDGFSKTYCMTGWRLGWAVMPQQLTNKVELLLTHSVGCTATFTQGAGVAALTGPEDDLLEMIEDYRSRRELVVQGLNSIPGVTCPVPAGAFYAFFDVSSFGLTSREISRKLLREGLVAVLPGTDFGANGEGFLRLSYASPRDQIEQGLERILSTLKTL</sequence>
<evidence type="ECO:0000256" key="3">
    <source>
        <dbReference type="ARBA" id="ARBA00022576"/>
    </source>
</evidence>
<dbReference type="PANTHER" id="PTHR46383:SF1">
    <property type="entry name" value="ASPARTATE AMINOTRANSFERASE"/>
    <property type="match status" value="1"/>
</dbReference>
<organism evidence="7 8">
    <name type="scientific">Rhodosorus marinus</name>
    <dbReference type="NCBI Taxonomy" id="101924"/>
    <lineage>
        <taxon>Eukaryota</taxon>
        <taxon>Rhodophyta</taxon>
        <taxon>Stylonematophyceae</taxon>
        <taxon>Stylonematales</taxon>
        <taxon>Stylonemataceae</taxon>
        <taxon>Rhodosorus</taxon>
    </lineage>
</organism>
<dbReference type="GO" id="GO:0006520">
    <property type="term" value="P:amino acid metabolic process"/>
    <property type="evidence" value="ECO:0007669"/>
    <property type="project" value="InterPro"/>
</dbReference>
<dbReference type="InterPro" id="IPR050596">
    <property type="entry name" value="AspAT/PAT-like"/>
</dbReference>
<dbReference type="Proteomes" id="UP001157974">
    <property type="component" value="Unassembled WGS sequence"/>
</dbReference>
<evidence type="ECO:0000256" key="2">
    <source>
        <dbReference type="ARBA" id="ARBA00007441"/>
    </source>
</evidence>
<proteinExistence type="inferred from homology"/>
<dbReference type="AlphaFoldDB" id="A0AAV8V050"/>
<feature type="domain" description="Aminotransferase class I/classII large" evidence="6">
    <location>
        <begin position="58"/>
        <end position="407"/>
    </location>
</feature>
<dbReference type="InterPro" id="IPR004839">
    <property type="entry name" value="Aminotransferase_I/II_large"/>
</dbReference>
<dbReference type="EMBL" id="JAMWBK010000003">
    <property type="protein sequence ID" value="KAJ8907228.1"/>
    <property type="molecule type" value="Genomic_DNA"/>
</dbReference>
<dbReference type="Pfam" id="PF00155">
    <property type="entry name" value="Aminotran_1_2"/>
    <property type="match status" value="1"/>
</dbReference>
<evidence type="ECO:0000259" key="6">
    <source>
        <dbReference type="Pfam" id="PF00155"/>
    </source>
</evidence>
<dbReference type="PANTHER" id="PTHR46383">
    <property type="entry name" value="ASPARTATE AMINOTRANSFERASE"/>
    <property type="match status" value="1"/>
</dbReference>
<evidence type="ECO:0000256" key="5">
    <source>
        <dbReference type="ARBA" id="ARBA00022898"/>
    </source>
</evidence>
<keyword evidence="3" id="KW-0032">Aminotransferase</keyword>
<dbReference type="GO" id="GO:0030170">
    <property type="term" value="F:pyridoxal phosphate binding"/>
    <property type="evidence" value="ECO:0007669"/>
    <property type="project" value="InterPro"/>
</dbReference>
<name>A0AAV8V050_9RHOD</name>
<keyword evidence="5" id="KW-0663">Pyridoxal phosphate</keyword>
<accession>A0AAV8V050</accession>
<dbReference type="GO" id="GO:0008483">
    <property type="term" value="F:transaminase activity"/>
    <property type="evidence" value="ECO:0007669"/>
    <property type="project" value="UniProtKB-KW"/>
</dbReference>
<dbReference type="CDD" id="cd00609">
    <property type="entry name" value="AAT_like"/>
    <property type="match status" value="1"/>
</dbReference>
<evidence type="ECO:0000313" key="8">
    <source>
        <dbReference type="Proteomes" id="UP001157974"/>
    </source>
</evidence>
<gene>
    <name evidence="7" type="ORF">NDN08_003709</name>
</gene>
<keyword evidence="4" id="KW-0808">Transferase</keyword>
<dbReference type="InterPro" id="IPR015422">
    <property type="entry name" value="PyrdxlP-dep_Trfase_small"/>
</dbReference>
<dbReference type="SUPFAM" id="SSF53383">
    <property type="entry name" value="PLP-dependent transferases"/>
    <property type="match status" value="1"/>
</dbReference>
<dbReference type="Gene3D" id="3.40.640.10">
    <property type="entry name" value="Type I PLP-dependent aspartate aminotransferase-like (Major domain)"/>
    <property type="match status" value="1"/>
</dbReference>
<keyword evidence="8" id="KW-1185">Reference proteome</keyword>
<dbReference type="Gene3D" id="3.90.1150.10">
    <property type="entry name" value="Aspartate Aminotransferase, domain 1"/>
    <property type="match status" value="1"/>
</dbReference>